<dbReference type="Pfam" id="PF00648">
    <property type="entry name" value="Peptidase_C2"/>
    <property type="match status" value="1"/>
</dbReference>
<evidence type="ECO:0000313" key="4">
    <source>
        <dbReference type="EMBL" id="KAF6429040.1"/>
    </source>
</evidence>
<dbReference type="InterPro" id="IPR001300">
    <property type="entry name" value="Peptidase_C2_calpain_cat"/>
</dbReference>
<dbReference type="AlphaFoldDB" id="A0A7J8E106"/>
<gene>
    <name evidence="4" type="ORF">HJG59_002079</name>
</gene>
<dbReference type="Proteomes" id="UP000550707">
    <property type="component" value="Unassembled WGS sequence"/>
</dbReference>
<reference evidence="4 5" key="1">
    <citation type="journal article" date="2020" name="Nature">
        <title>Six reference-quality genomes reveal evolution of bat adaptations.</title>
        <authorList>
            <person name="Jebb D."/>
            <person name="Huang Z."/>
            <person name="Pippel M."/>
            <person name="Hughes G.M."/>
            <person name="Lavrichenko K."/>
            <person name="Devanna P."/>
            <person name="Winkler S."/>
            <person name="Jermiin L.S."/>
            <person name="Skirmuntt E.C."/>
            <person name="Katzourakis A."/>
            <person name="Burkitt-Gray L."/>
            <person name="Ray D.A."/>
            <person name="Sullivan K.A.M."/>
            <person name="Roscito J.G."/>
            <person name="Kirilenko B.M."/>
            <person name="Davalos L.M."/>
            <person name="Corthals A.P."/>
            <person name="Power M.L."/>
            <person name="Jones G."/>
            <person name="Ransome R.D."/>
            <person name="Dechmann D.K.N."/>
            <person name="Locatelli A.G."/>
            <person name="Puechmaille S.J."/>
            <person name="Fedrigo O."/>
            <person name="Jarvis E.D."/>
            <person name="Hiller M."/>
            <person name="Vernes S.C."/>
            <person name="Myers E.W."/>
            <person name="Teeling E.C."/>
        </authorList>
    </citation>
    <scope>NUCLEOTIDE SEQUENCE [LARGE SCALE GENOMIC DNA]</scope>
    <source>
        <strain evidence="4">MMolMol1</strain>
        <tissue evidence="4">Muscle</tissue>
    </source>
</reference>
<evidence type="ECO:0000256" key="1">
    <source>
        <dbReference type="ARBA" id="ARBA00007623"/>
    </source>
</evidence>
<evidence type="ECO:0000259" key="3">
    <source>
        <dbReference type="PROSITE" id="PS50203"/>
    </source>
</evidence>
<proteinExistence type="inferred from homology"/>
<keyword evidence="5" id="KW-1185">Reference proteome</keyword>
<dbReference type="GO" id="GO:0005737">
    <property type="term" value="C:cytoplasm"/>
    <property type="evidence" value="ECO:0007669"/>
    <property type="project" value="TreeGrafter"/>
</dbReference>
<dbReference type="EMBL" id="JACASF010000015">
    <property type="protein sequence ID" value="KAF6429040.1"/>
    <property type="molecule type" value="Genomic_DNA"/>
</dbReference>
<organism evidence="4 5">
    <name type="scientific">Molossus molossus</name>
    <name type="common">Pallas' mastiff bat</name>
    <name type="synonym">Vespertilio molossus</name>
    <dbReference type="NCBI Taxonomy" id="27622"/>
    <lineage>
        <taxon>Eukaryota</taxon>
        <taxon>Metazoa</taxon>
        <taxon>Chordata</taxon>
        <taxon>Craniata</taxon>
        <taxon>Vertebrata</taxon>
        <taxon>Euteleostomi</taxon>
        <taxon>Mammalia</taxon>
        <taxon>Eutheria</taxon>
        <taxon>Laurasiatheria</taxon>
        <taxon>Chiroptera</taxon>
        <taxon>Yangochiroptera</taxon>
        <taxon>Molossidae</taxon>
        <taxon>Molossus</taxon>
    </lineage>
</organism>
<accession>A0A7J8E106</accession>
<dbReference type="InterPro" id="IPR036213">
    <property type="entry name" value="Calpain_III_sf"/>
</dbReference>
<dbReference type="GO" id="GO:0006508">
    <property type="term" value="P:proteolysis"/>
    <property type="evidence" value="ECO:0007669"/>
    <property type="project" value="InterPro"/>
</dbReference>
<dbReference type="PANTHER" id="PTHR10183">
    <property type="entry name" value="CALPAIN"/>
    <property type="match status" value="1"/>
</dbReference>
<dbReference type="InterPro" id="IPR022684">
    <property type="entry name" value="Calpain_cysteine_protease"/>
</dbReference>
<dbReference type="InterPro" id="IPR038765">
    <property type="entry name" value="Papain-like_cys_pep_sf"/>
</dbReference>
<feature type="domain" description="Calpain catalytic" evidence="3">
    <location>
        <begin position="1"/>
        <end position="32"/>
    </location>
</feature>
<evidence type="ECO:0000256" key="2">
    <source>
        <dbReference type="PROSITE-ProRule" id="PRU00239"/>
    </source>
</evidence>
<sequence>MMLLRKNNDGEFWMSLKDFIAHFKLLVICKLTPGLLRHEVGQKWSYTMLEGRWEKGSTAGGPMTLHRGAFF</sequence>
<name>A0A7J8E106_MOLMO</name>
<comment type="similarity">
    <text evidence="1">Belongs to the peptidase C2 family.</text>
</comment>
<protein>
    <submittedName>
        <fullName evidence="4">Calpain 14</fullName>
    </submittedName>
</protein>
<comment type="caution">
    <text evidence="2">Lacks conserved residue(s) required for the propagation of feature annotation.</text>
</comment>
<dbReference type="PROSITE" id="PS50203">
    <property type="entry name" value="CALPAIN_CAT"/>
    <property type="match status" value="1"/>
</dbReference>
<evidence type="ECO:0000313" key="5">
    <source>
        <dbReference type="Proteomes" id="UP000550707"/>
    </source>
</evidence>
<dbReference type="PANTHER" id="PTHR10183:SF302">
    <property type="entry name" value="CALPAIN-14"/>
    <property type="match status" value="1"/>
</dbReference>
<dbReference type="Gene3D" id="3.90.70.10">
    <property type="entry name" value="Cysteine proteinases"/>
    <property type="match status" value="1"/>
</dbReference>
<comment type="caution">
    <text evidence="4">The sequence shown here is derived from an EMBL/GenBank/DDBJ whole genome shotgun (WGS) entry which is preliminary data.</text>
</comment>
<dbReference type="GO" id="GO:0004198">
    <property type="term" value="F:calcium-dependent cysteine-type endopeptidase activity"/>
    <property type="evidence" value="ECO:0007669"/>
    <property type="project" value="InterPro"/>
</dbReference>
<dbReference type="SUPFAM" id="SSF49758">
    <property type="entry name" value="Calpain large subunit, middle domain (domain III)"/>
    <property type="match status" value="1"/>
</dbReference>
<dbReference type="SUPFAM" id="SSF54001">
    <property type="entry name" value="Cysteine proteinases"/>
    <property type="match status" value="1"/>
</dbReference>